<dbReference type="Proteomes" id="UP000719766">
    <property type="component" value="Unassembled WGS sequence"/>
</dbReference>
<proteinExistence type="predicted"/>
<accession>A0A9P7AA49</accession>
<dbReference type="AlphaFoldDB" id="A0A9P7AA49"/>
<dbReference type="RefSeq" id="XP_041152727.1">
    <property type="nucleotide sequence ID" value="XM_041304573.1"/>
</dbReference>
<organism evidence="1 2">
    <name type="scientific">Suillus plorans</name>
    <dbReference type="NCBI Taxonomy" id="116603"/>
    <lineage>
        <taxon>Eukaryota</taxon>
        <taxon>Fungi</taxon>
        <taxon>Dikarya</taxon>
        <taxon>Basidiomycota</taxon>
        <taxon>Agaricomycotina</taxon>
        <taxon>Agaricomycetes</taxon>
        <taxon>Agaricomycetidae</taxon>
        <taxon>Boletales</taxon>
        <taxon>Suillineae</taxon>
        <taxon>Suillaceae</taxon>
        <taxon>Suillus</taxon>
    </lineage>
</organism>
<reference evidence="1" key="1">
    <citation type="journal article" date="2020" name="New Phytol.">
        <title>Comparative genomics reveals dynamic genome evolution in host specialist ectomycorrhizal fungi.</title>
        <authorList>
            <person name="Lofgren L.A."/>
            <person name="Nguyen N.H."/>
            <person name="Vilgalys R."/>
            <person name="Ruytinx J."/>
            <person name="Liao H.L."/>
            <person name="Branco S."/>
            <person name="Kuo A."/>
            <person name="LaButti K."/>
            <person name="Lipzen A."/>
            <person name="Andreopoulos W."/>
            <person name="Pangilinan J."/>
            <person name="Riley R."/>
            <person name="Hundley H."/>
            <person name="Na H."/>
            <person name="Barry K."/>
            <person name="Grigoriev I.V."/>
            <person name="Stajich J.E."/>
            <person name="Kennedy P.G."/>
        </authorList>
    </citation>
    <scope>NUCLEOTIDE SEQUENCE</scope>
    <source>
        <strain evidence="1">S12</strain>
    </source>
</reference>
<comment type="caution">
    <text evidence="1">The sequence shown here is derived from an EMBL/GenBank/DDBJ whole genome shotgun (WGS) entry which is preliminary data.</text>
</comment>
<evidence type="ECO:0000313" key="1">
    <source>
        <dbReference type="EMBL" id="KAG1785242.1"/>
    </source>
</evidence>
<dbReference type="EMBL" id="JABBWE010000115">
    <property type="protein sequence ID" value="KAG1785242.1"/>
    <property type="molecule type" value="Genomic_DNA"/>
</dbReference>
<protein>
    <submittedName>
        <fullName evidence="1">Uncharacterized protein</fullName>
    </submittedName>
</protein>
<name>A0A9P7AA49_9AGAM</name>
<evidence type="ECO:0000313" key="2">
    <source>
        <dbReference type="Proteomes" id="UP000719766"/>
    </source>
</evidence>
<sequence>MSLTLIRSMCILLPDHLLFSFFALTQASGLFLTSPTNFYPGSMTDRKFILLSRRSRSRRPRAIKVIFPSVLCR</sequence>
<gene>
    <name evidence="1" type="ORF">HD556DRAFT_1424098</name>
</gene>
<dbReference type="GeneID" id="64598337"/>
<keyword evidence="2" id="KW-1185">Reference proteome</keyword>